<evidence type="ECO:0000259" key="5">
    <source>
        <dbReference type="PROSITE" id="PS51898"/>
    </source>
</evidence>
<keyword evidence="4" id="KW-0233">DNA recombination</keyword>
<dbReference type="InterPro" id="IPR013762">
    <property type="entry name" value="Integrase-like_cat_sf"/>
</dbReference>
<protein>
    <submittedName>
        <fullName evidence="6">Site-specific integrase</fullName>
    </submittedName>
</protein>
<dbReference type="InterPro" id="IPR010998">
    <property type="entry name" value="Integrase_recombinase_N"/>
</dbReference>
<dbReference type="Pfam" id="PF14657">
    <property type="entry name" value="Arm-DNA-bind_4"/>
    <property type="match status" value="1"/>
</dbReference>
<evidence type="ECO:0000313" key="7">
    <source>
        <dbReference type="Proteomes" id="UP000650605"/>
    </source>
</evidence>
<dbReference type="InterPro" id="IPR028259">
    <property type="entry name" value="AP2-like_int_N"/>
</dbReference>
<evidence type="ECO:0000256" key="2">
    <source>
        <dbReference type="ARBA" id="ARBA00022908"/>
    </source>
</evidence>
<comment type="caution">
    <text evidence="6">The sequence shown here is derived from an EMBL/GenBank/DDBJ whole genome shotgun (WGS) entry which is preliminary data.</text>
</comment>
<dbReference type="Proteomes" id="UP000650605">
    <property type="component" value="Unassembled WGS sequence"/>
</dbReference>
<proteinExistence type="inferred from homology"/>
<organism evidence="6 7">
    <name type="scientific">Paenibacillus polymyxa</name>
    <name type="common">Bacillus polymyxa</name>
    <dbReference type="NCBI Taxonomy" id="1406"/>
    <lineage>
        <taxon>Bacteria</taxon>
        <taxon>Bacillati</taxon>
        <taxon>Bacillota</taxon>
        <taxon>Bacilli</taxon>
        <taxon>Bacillales</taxon>
        <taxon>Paenibacillaceae</taxon>
        <taxon>Paenibacillus</taxon>
    </lineage>
</organism>
<accession>A0A8I1IXA9</accession>
<dbReference type="Gene3D" id="1.10.150.130">
    <property type="match status" value="1"/>
</dbReference>
<dbReference type="Pfam" id="PF00589">
    <property type="entry name" value="Phage_integrase"/>
    <property type="match status" value="1"/>
</dbReference>
<dbReference type="GO" id="GO:0006310">
    <property type="term" value="P:DNA recombination"/>
    <property type="evidence" value="ECO:0007669"/>
    <property type="project" value="UniProtKB-KW"/>
</dbReference>
<evidence type="ECO:0000256" key="1">
    <source>
        <dbReference type="ARBA" id="ARBA00008857"/>
    </source>
</evidence>
<evidence type="ECO:0000256" key="3">
    <source>
        <dbReference type="ARBA" id="ARBA00023125"/>
    </source>
</evidence>
<dbReference type="InterPro" id="IPR002104">
    <property type="entry name" value="Integrase_catalytic"/>
</dbReference>
<keyword evidence="3" id="KW-0238">DNA-binding</keyword>
<dbReference type="CDD" id="cd01189">
    <property type="entry name" value="INT_ICEBs1_C_like"/>
    <property type="match status" value="1"/>
</dbReference>
<dbReference type="InterPro" id="IPR050090">
    <property type="entry name" value="Tyrosine_recombinase_XerCD"/>
</dbReference>
<reference evidence="6" key="1">
    <citation type="submission" date="2020-12" db="EMBL/GenBank/DDBJ databases">
        <title>Paenibacillus polymyxa LMG 27872: a double-edged sword.</title>
        <authorList>
            <person name="Langendries S."/>
            <person name="Garcia Mendez S."/>
            <person name="Beirinckx S."/>
            <person name="Viaene T."/>
            <person name="Baeyen S."/>
            <person name="Goeminne G."/>
            <person name="Willems A."/>
            <person name="Debode J."/>
            <person name="Goormachtig S."/>
        </authorList>
    </citation>
    <scope>NUCLEOTIDE SEQUENCE</scope>
    <source>
        <strain evidence="6">LMG 27872</strain>
    </source>
</reference>
<sequence>MKGHFYKPHCKCVDAKGKSKKAKKCNCGASWSYILDVGIDPATGKRKQKKKGGFQTKTKAQDAATLLYAELTQGTYIEEKDITFEEFVKTWEGIYQGNGRTKISTHRVRKHEVGRLMPYFKKLKLKNITRDQYQEALNDLKTNGKKEGVGYADNTMDGIHRTGRMIFKKAVELGVIRNDPTQYAYVPKTQKTIDELENQGEEIKYLEKEELALFLKTAQEKGLDGDCESFLTLAYTGMRIGEFVALRDSDIDFQEHKISITKTYYNPTNNMTKYKLLPPKTKSSARTIDVDPMVIKALEIHLSNLETVKSRFSDAYYDKGYIMPNVGKHPGYPRTIKHFELRMHRLLKLAGLSTDLTPHSLRHTHVSLLAEAGAELHEIMDRLGHKDDDITEQIYLHVTKHKKREASHKFAELMRGLQKQTDVTQMLPSEGSEEGKP</sequence>
<dbReference type="InterPro" id="IPR004107">
    <property type="entry name" value="Integrase_SAM-like_N"/>
</dbReference>
<dbReference type="InterPro" id="IPR011010">
    <property type="entry name" value="DNA_brk_join_enz"/>
</dbReference>
<dbReference type="AlphaFoldDB" id="A0A8I1IXA9"/>
<dbReference type="Pfam" id="PF14659">
    <property type="entry name" value="Phage_int_SAM_3"/>
    <property type="match status" value="1"/>
</dbReference>
<keyword evidence="2" id="KW-0229">DNA integration</keyword>
<name>A0A8I1IXA9_PAEPO</name>
<dbReference type="PROSITE" id="PS51898">
    <property type="entry name" value="TYR_RECOMBINASE"/>
    <property type="match status" value="1"/>
</dbReference>
<dbReference type="GO" id="GO:0015074">
    <property type="term" value="P:DNA integration"/>
    <property type="evidence" value="ECO:0007669"/>
    <property type="project" value="UniProtKB-KW"/>
</dbReference>
<dbReference type="RefSeq" id="WP_165144714.1">
    <property type="nucleotide sequence ID" value="NZ_JAEHFQ010000001.1"/>
</dbReference>
<comment type="similarity">
    <text evidence="1">Belongs to the 'phage' integrase family.</text>
</comment>
<dbReference type="Gene3D" id="1.10.443.10">
    <property type="entry name" value="Intergrase catalytic core"/>
    <property type="match status" value="1"/>
</dbReference>
<dbReference type="EMBL" id="JAEHFQ010000001">
    <property type="protein sequence ID" value="MBM0632025.1"/>
    <property type="molecule type" value="Genomic_DNA"/>
</dbReference>
<dbReference type="GO" id="GO:0003677">
    <property type="term" value="F:DNA binding"/>
    <property type="evidence" value="ECO:0007669"/>
    <property type="project" value="UniProtKB-KW"/>
</dbReference>
<evidence type="ECO:0000256" key="4">
    <source>
        <dbReference type="ARBA" id="ARBA00023172"/>
    </source>
</evidence>
<dbReference type="PANTHER" id="PTHR30349">
    <property type="entry name" value="PHAGE INTEGRASE-RELATED"/>
    <property type="match status" value="1"/>
</dbReference>
<dbReference type="SUPFAM" id="SSF56349">
    <property type="entry name" value="DNA breaking-rejoining enzymes"/>
    <property type="match status" value="1"/>
</dbReference>
<gene>
    <name evidence="6" type="ORF">JDW19_02630</name>
</gene>
<feature type="domain" description="Tyr recombinase" evidence="5">
    <location>
        <begin position="201"/>
        <end position="408"/>
    </location>
</feature>
<dbReference type="PANTHER" id="PTHR30349:SF64">
    <property type="entry name" value="PROPHAGE INTEGRASE INTD-RELATED"/>
    <property type="match status" value="1"/>
</dbReference>
<evidence type="ECO:0000313" key="6">
    <source>
        <dbReference type="EMBL" id="MBM0632025.1"/>
    </source>
</evidence>